<dbReference type="PANTHER" id="PTHR11439">
    <property type="entry name" value="GAG-POL-RELATED RETROTRANSPOSON"/>
    <property type="match status" value="1"/>
</dbReference>
<evidence type="ECO:0000259" key="1">
    <source>
        <dbReference type="Pfam" id="PF07727"/>
    </source>
</evidence>
<reference evidence="2" key="1">
    <citation type="submission" date="2020-06" db="EMBL/GenBank/DDBJ databases">
        <authorList>
            <person name="Li T."/>
            <person name="Hu X."/>
            <person name="Zhang T."/>
            <person name="Song X."/>
            <person name="Zhang H."/>
            <person name="Dai N."/>
            <person name="Sheng W."/>
            <person name="Hou X."/>
            <person name="Wei L."/>
        </authorList>
    </citation>
    <scope>NUCLEOTIDE SEQUENCE</scope>
    <source>
        <strain evidence="2">G02</strain>
        <tissue evidence="2">Leaf</tissue>
    </source>
</reference>
<dbReference type="InterPro" id="IPR043502">
    <property type="entry name" value="DNA/RNA_pol_sf"/>
</dbReference>
<reference evidence="2" key="2">
    <citation type="journal article" date="2024" name="Plant">
        <title>Genomic evolution and insights into agronomic trait innovations of Sesamum species.</title>
        <authorList>
            <person name="Miao H."/>
            <person name="Wang L."/>
            <person name="Qu L."/>
            <person name="Liu H."/>
            <person name="Sun Y."/>
            <person name="Le M."/>
            <person name="Wang Q."/>
            <person name="Wei S."/>
            <person name="Zheng Y."/>
            <person name="Lin W."/>
            <person name="Duan Y."/>
            <person name="Cao H."/>
            <person name="Xiong S."/>
            <person name="Wang X."/>
            <person name="Wei L."/>
            <person name="Li C."/>
            <person name="Ma Q."/>
            <person name="Ju M."/>
            <person name="Zhao R."/>
            <person name="Li G."/>
            <person name="Mu C."/>
            <person name="Tian Q."/>
            <person name="Mei H."/>
            <person name="Zhang T."/>
            <person name="Gao T."/>
            <person name="Zhang H."/>
        </authorList>
    </citation>
    <scope>NUCLEOTIDE SEQUENCE</scope>
    <source>
        <strain evidence="2">G02</strain>
    </source>
</reference>
<protein>
    <submittedName>
        <fullName evidence="2">Retrovirus-related Pol polyprotein from transposon RE1</fullName>
    </submittedName>
</protein>
<organism evidence="2">
    <name type="scientific">Sesamum radiatum</name>
    <name type="common">Black benniseed</name>
    <dbReference type="NCBI Taxonomy" id="300843"/>
    <lineage>
        <taxon>Eukaryota</taxon>
        <taxon>Viridiplantae</taxon>
        <taxon>Streptophyta</taxon>
        <taxon>Embryophyta</taxon>
        <taxon>Tracheophyta</taxon>
        <taxon>Spermatophyta</taxon>
        <taxon>Magnoliopsida</taxon>
        <taxon>eudicotyledons</taxon>
        <taxon>Gunneridae</taxon>
        <taxon>Pentapetalae</taxon>
        <taxon>asterids</taxon>
        <taxon>lamiids</taxon>
        <taxon>Lamiales</taxon>
        <taxon>Pedaliaceae</taxon>
        <taxon>Sesamum</taxon>
    </lineage>
</organism>
<dbReference type="EMBL" id="JACGWJ010000012">
    <property type="protein sequence ID" value="KAL0386182.1"/>
    <property type="molecule type" value="Genomic_DNA"/>
</dbReference>
<gene>
    <name evidence="2" type="ORF">Sradi_3012500</name>
</gene>
<dbReference type="InterPro" id="IPR013103">
    <property type="entry name" value="RVT_2"/>
</dbReference>
<name>A0AAW2S252_SESRA</name>
<proteinExistence type="predicted"/>
<dbReference type="PANTHER" id="PTHR11439:SF465">
    <property type="entry name" value="REVERSE TRANSCRIPTASE TY1_COPIA-TYPE DOMAIN-CONTAINING PROTEIN"/>
    <property type="match status" value="1"/>
</dbReference>
<accession>A0AAW2S252</accession>
<evidence type="ECO:0000313" key="2">
    <source>
        <dbReference type="EMBL" id="KAL0386182.1"/>
    </source>
</evidence>
<comment type="caution">
    <text evidence="2">The sequence shown here is derived from an EMBL/GenBank/DDBJ whole genome shotgun (WGS) entry which is preliminary data.</text>
</comment>
<dbReference type="AlphaFoldDB" id="A0AAW2S252"/>
<dbReference type="SUPFAM" id="SSF56672">
    <property type="entry name" value="DNA/RNA polymerases"/>
    <property type="match status" value="1"/>
</dbReference>
<sequence>MADELQALEANDTWIMTDLPPGKKAVGSKWVFKLKLNPDGTVSRYKARLVAKGYTQIEGVDYTESFSPVAKSVTVRMFLGIALAFSWPVHQLDINNAFLHGFLDEEVYMKPLEGYQVQSGLVCKLQKSLYGLKQASRQWNHEFTQRLGELGFTQPIHDYCLFTKGSSGEFLALLVYVDDILIMGPEESAIIAVKQHLDSLFTIKDLGYVKYFLGLKVDRSSTGMAITQQKYISDIVSDSNLTNAKPASTSLPQGVKFRIDTGVPLADPERYRRLIGRLLYLGFTRPDVSFVVQQLSQFIHRPTDQHWDAAVHVVRYLKGTLAAGLFFFGFQLLSA</sequence>
<dbReference type="Pfam" id="PF07727">
    <property type="entry name" value="RVT_2"/>
    <property type="match status" value="1"/>
</dbReference>
<feature type="domain" description="Reverse transcriptase Ty1/copia-type" evidence="1">
    <location>
        <begin position="11"/>
        <end position="249"/>
    </location>
</feature>